<name>A0ABD2LU32_9BILA</name>
<gene>
    <name evidence="7" type="ORF">niasHT_009603</name>
</gene>
<comment type="subcellular location">
    <subcellularLocation>
        <location evidence="1">Cytoplasm</location>
    </subcellularLocation>
</comment>
<dbReference type="Gene3D" id="2.30.29.30">
    <property type="entry name" value="Pleckstrin-homology domain (PH domain)/Phosphotyrosine-binding domain (PTB)"/>
    <property type="match status" value="1"/>
</dbReference>
<evidence type="ECO:0000256" key="1">
    <source>
        <dbReference type="ARBA" id="ARBA00004496"/>
    </source>
</evidence>
<evidence type="ECO:0000256" key="5">
    <source>
        <dbReference type="SAM" id="Coils"/>
    </source>
</evidence>
<reference evidence="7 8" key="1">
    <citation type="submission" date="2024-10" db="EMBL/GenBank/DDBJ databases">
        <authorList>
            <person name="Kim D."/>
        </authorList>
    </citation>
    <scope>NUCLEOTIDE SEQUENCE [LARGE SCALE GENOMIC DNA]</scope>
    <source>
        <strain evidence="7">BH-2024</strain>
    </source>
</reference>
<evidence type="ECO:0000313" key="8">
    <source>
        <dbReference type="Proteomes" id="UP001620626"/>
    </source>
</evidence>
<dbReference type="PANTHER" id="PTHR16290:SF0">
    <property type="entry name" value="DECAPPING PROTEIN 1, ISOFORM A"/>
    <property type="match status" value="1"/>
</dbReference>
<proteinExistence type="inferred from homology"/>
<dbReference type="CDD" id="cd13182">
    <property type="entry name" value="EVH1-like_Dcp1"/>
    <property type="match status" value="1"/>
</dbReference>
<feature type="coiled-coil region" evidence="5">
    <location>
        <begin position="350"/>
        <end position="428"/>
    </location>
</feature>
<dbReference type="GO" id="GO:0005737">
    <property type="term" value="C:cytoplasm"/>
    <property type="evidence" value="ECO:0007669"/>
    <property type="project" value="UniProtKB-SubCell"/>
</dbReference>
<keyword evidence="4" id="KW-0507">mRNA processing</keyword>
<sequence length="436" mass="47302">MSSSNLDKNLENIRRIDQFASKVIEHCTHAALFNFSIEQNKWLKTEVDGPLFIYERLDHPLYSMIVVNRQSPKNFVEPITDGLQLRYEPPYIFVHREDGCIRGLWVFGEDECKRVFDTLTKLSMELKMKSAGATTSSPKNSISNNNESGAVAAFAAATPPPSKIVAAAKLPTPPPSQQQQQQSIRVSSFISSNNSPFNNNSTKQYTNSNRGTTSSTNTGGGGADAMSTTISSSNTTTANIVGRDVAATTAATIAAVPAPVKDDNRNDSNNNNKNSNVVKPYINPNSAKSITTSSSCGRDVAATVATVATVKDDNNRRDNDSSSNIAMPTNTNTTGKSTSGSGGDRDVATVAELLEKIDVLQRQLDKANGNVEVLQRELDKANGRERLRAENEQLRQRVTELEADTHSLQAVARVLAELEANKHKQKQDGTNDTVAQ</sequence>
<comment type="similarity">
    <text evidence="2">Belongs to the DCP1 family.</text>
</comment>
<dbReference type="SUPFAM" id="SSF50729">
    <property type="entry name" value="PH domain-like"/>
    <property type="match status" value="1"/>
</dbReference>
<dbReference type="Pfam" id="PF06058">
    <property type="entry name" value="DCP1"/>
    <property type="match status" value="1"/>
</dbReference>
<dbReference type="Proteomes" id="UP001620626">
    <property type="component" value="Unassembled WGS sequence"/>
</dbReference>
<feature type="region of interest" description="Disordered" evidence="6">
    <location>
        <begin position="257"/>
        <end position="284"/>
    </location>
</feature>
<protein>
    <submittedName>
        <fullName evidence="7">Uncharacterized protein</fullName>
    </submittedName>
</protein>
<organism evidence="7 8">
    <name type="scientific">Heterodera trifolii</name>
    <dbReference type="NCBI Taxonomy" id="157864"/>
    <lineage>
        <taxon>Eukaryota</taxon>
        <taxon>Metazoa</taxon>
        <taxon>Ecdysozoa</taxon>
        <taxon>Nematoda</taxon>
        <taxon>Chromadorea</taxon>
        <taxon>Rhabditida</taxon>
        <taxon>Tylenchina</taxon>
        <taxon>Tylenchomorpha</taxon>
        <taxon>Tylenchoidea</taxon>
        <taxon>Heteroderidae</taxon>
        <taxon>Heteroderinae</taxon>
        <taxon>Heterodera</taxon>
    </lineage>
</organism>
<dbReference type="InterPro" id="IPR010334">
    <property type="entry name" value="Dcp1"/>
</dbReference>
<evidence type="ECO:0000256" key="6">
    <source>
        <dbReference type="SAM" id="MobiDB-lite"/>
    </source>
</evidence>
<feature type="compositionally biased region" description="Basic and acidic residues" evidence="6">
    <location>
        <begin position="311"/>
        <end position="320"/>
    </location>
</feature>
<dbReference type="InterPro" id="IPR011993">
    <property type="entry name" value="PH-like_dom_sf"/>
</dbReference>
<dbReference type="EMBL" id="JBICBT010000263">
    <property type="protein sequence ID" value="KAL3118755.1"/>
    <property type="molecule type" value="Genomic_DNA"/>
</dbReference>
<keyword evidence="3" id="KW-0963">Cytoplasm</keyword>
<feature type="region of interest" description="Disordered" evidence="6">
    <location>
        <begin position="311"/>
        <end position="345"/>
    </location>
</feature>
<feature type="region of interest" description="Disordered" evidence="6">
    <location>
        <begin position="165"/>
        <end position="225"/>
    </location>
</feature>
<keyword evidence="8" id="KW-1185">Reference proteome</keyword>
<dbReference type="GO" id="GO:0006397">
    <property type="term" value="P:mRNA processing"/>
    <property type="evidence" value="ECO:0007669"/>
    <property type="project" value="UniProtKB-KW"/>
</dbReference>
<evidence type="ECO:0000313" key="7">
    <source>
        <dbReference type="EMBL" id="KAL3118755.1"/>
    </source>
</evidence>
<feature type="compositionally biased region" description="Low complexity" evidence="6">
    <location>
        <begin position="267"/>
        <end position="279"/>
    </location>
</feature>
<evidence type="ECO:0000256" key="2">
    <source>
        <dbReference type="ARBA" id="ARBA00008778"/>
    </source>
</evidence>
<evidence type="ECO:0000256" key="3">
    <source>
        <dbReference type="ARBA" id="ARBA00022490"/>
    </source>
</evidence>
<evidence type="ECO:0000256" key="4">
    <source>
        <dbReference type="ARBA" id="ARBA00022664"/>
    </source>
</evidence>
<accession>A0ABD2LU32</accession>
<dbReference type="PANTHER" id="PTHR16290">
    <property type="entry name" value="TRANSCRIPTION FACTOR SMIF DECAPPING ENZYME DCP1"/>
    <property type="match status" value="1"/>
</dbReference>
<dbReference type="AlphaFoldDB" id="A0ABD2LU32"/>
<comment type="caution">
    <text evidence="7">The sequence shown here is derived from an EMBL/GenBank/DDBJ whole genome shotgun (WGS) entry which is preliminary data.</text>
</comment>
<feature type="compositionally biased region" description="Low complexity" evidence="6">
    <location>
        <begin position="177"/>
        <end position="217"/>
    </location>
</feature>
<keyword evidence="5" id="KW-0175">Coiled coil</keyword>
<feature type="compositionally biased region" description="Low complexity" evidence="6">
    <location>
        <begin position="321"/>
        <end position="339"/>
    </location>
</feature>